<dbReference type="OrthoDB" id="676979at2759"/>
<dbReference type="InterPro" id="IPR043184">
    <property type="entry name" value="ECM2"/>
</dbReference>
<evidence type="ECO:0000256" key="1">
    <source>
        <dbReference type="ARBA" id="ARBA00022614"/>
    </source>
</evidence>
<evidence type="ECO:0000259" key="5">
    <source>
        <dbReference type="PROSITE" id="PS50184"/>
    </source>
</evidence>
<feature type="signal peptide" evidence="4">
    <location>
        <begin position="1"/>
        <end position="22"/>
    </location>
</feature>
<dbReference type="SUPFAM" id="SSF57603">
    <property type="entry name" value="FnI-like domain"/>
    <property type="match status" value="1"/>
</dbReference>
<dbReference type="Proteomes" id="UP000515156">
    <property type="component" value="Chromosome 6"/>
</dbReference>
<keyword evidence="4" id="KW-0732">Signal</keyword>
<dbReference type="SMART" id="SM00214">
    <property type="entry name" value="VWC"/>
    <property type="match status" value="1"/>
</dbReference>
<feature type="domain" description="VWFC" evidence="5">
    <location>
        <begin position="101"/>
        <end position="157"/>
    </location>
</feature>
<dbReference type="InterPro" id="IPR032675">
    <property type="entry name" value="LRR_dom_sf"/>
</dbReference>
<name>A0A6P7YJ71_9AMPH</name>
<evidence type="ECO:0000313" key="9">
    <source>
        <dbReference type="RefSeq" id="XP_030062975.1"/>
    </source>
</evidence>
<feature type="region of interest" description="Disordered" evidence="3">
    <location>
        <begin position="218"/>
        <end position="351"/>
    </location>
</feature>
<dbReference type="RefSeq" id="XP_030062975.1">
    <property type="nucleotide sequence ID" value="XM_030207115.1"/>
</dbReference>
<dbReference type="FunFam" id="3.80.10.10:FF:000772">
    <property type="entry name" value="Extracellular matrix protein 2"/>
    <property type="match status" value="1"/>
</dbReference>
<evidence type="ECO:0000256" key="3">
    <source>
        <dbReference type="SAM" id="MobiDB-lite"/>
    </source>
</evidence>
<dbReference type="PANTHER" id="PTHR46544:SF1">
    <property type="entry name" value="EXTRACELLULAR MATRIX PROTEIN 2"/>
    <property type="match status" value="1"/>
</dbReference>
<dbReference type="PANTHER" id="PTHR46544">
    <property type="entry name" value="EXTRACELLULAR MATRIX PROTEIN 2-RELATED"/>
    <property type="match status" value="1"/>
</dbReference>
<dbReference type="FunFam" id="3.80.10.10:FF:000130">
    <property type="entry name" value="extracellular matrix protein 2 isoform X1"/>
    <property type="match status" value="1"/>
</dbReference>
<dbReference type="PROSITE" id="PS51450">
    <property type="entry name" value="LRR"/>
    <property type="match status" value="2"/>
</dbReference>
<organism evidence="6 8">
    <name type="scientific">Microcaecilia unicolor</name>
    <dbReference type="NCBI Taxonomy" id="1415580"/>
    <lineage>
        <taxon>Eukaryota</taxon>
        <taxon>Metazoa</taxon>
        <taxon>Chordata</taxon>
        <taxon>Craniata</taxon>
        <taxon>Vertebrata</taxon>
        <taxon>Euteleostomi</taxon>
        <taxon>Amphibia</taxon>
        <taxon>Gymnophiona</taxon>
        <taxon>Siphonopidae</taxon>
        <taxon>Microcaecilia</taxon>
    </lineage>
</organism>
<dbReference type="CDD" id="cd22265">
    <property type="entry name" value="UDM1_RNF168"/>
    <property type="match status" value="1"/>
</dbReference>
<evidence type="ECO:0000313" key="8">
    <source>
        <dbReference type="RefSeq" id="XP_030062974.1"/>
    </source>
</evidence>
<feature type="region of interest" description="Disordered" evidence="3">
    <location>
        <begin position="168"/>
        <end position="188"/>
    </location>
</feature>
<sequence length="743" mass="85685">MKTITLICLFFLVTLYTGFTQTERTTTARNQRRKTRNRGGRNTSSLNHRQGRTLLNKPSVSPVPVASILITPDNTFVNAYDSVTGLREQEISYNILPVKKGHCSVNGMIMYDKAVWSPKPCLTCLCTNGKVVCDEMMCPPLKCLSTMIPEECCPVCADIALQNISLDDKPEISGDSSEPNDPRDPVIVQPLLTHEMTKILTMEEERIQAEKKNIQIKDEKQRRRKEKKLQKEERKRQELEERRKENKETQRNTEEERRKAYEEEERILEEENRKREENERGKEMRRQEEEEKRQVEAKRLENERNQREREEEEDGEDDEDDDGEDNEDEEEILRGDVFRNPSSRFPSPAPPEEIPFMQQPLPQGCFIAGISVSCTNAKLSQIPPISDLDIKRLDLQGNSINSIPNEAFNGMPNLEIIDLSKNNITSNSLGPQAFKTLKNLKRLYLDGNTLAQFPPDLPSTLEEVKINENNLQVIDEHNLEGLHNLVTLELEGNLLSEGNVNPLAFKPLKHLSYLRLGRNKFRTIPQGLPISIQELYLDNNEIEEISETCFNQTTNIHTIVLKNNKLDESRIAPLAWIYHESLESIDLSYNKFFHVPSYLPKSLVHLILIGNMIERIPGYVFGHMEPGLEYLYLSFNKLASDGIDPVSFHGAYHSLRELFLDHNELTTVPIGIEDMRALRILRLNNNKIRSVPPHFVCGAYEEDSNLDYLHLENNFIQRREISPYAFSCIRSYSNIFLKPQKIK</sequence>
<dbReference type="RefSeq" id="XP_030062974.1">
    <property type="nucleotide sequence ID" value="XM_030207114.1"/>
</dbReference>
<evidence type="ECO:0000313" key="6">
    <source>
        <dbReference type="Proteomes" id="UP000515156"/>
    </source>
</evidence>
<proteinExistence type="predicted"/>
<evidence type="ECO:0000313" key="7">
    <source>
        <dbReference type="RefSeq" id="XP_030062973.1"/>
    </source>
</evidence>
<dbReference type="GO" id="GO:0008201">
    <property type="term" value="F:heparin binding"/>
    <property type="evidence" value="ECO:0007669"/>
    <property type="project" value="TreeGrafter"/>
</dbReference>
<dbReference type="InterPro" id="IPR003591">
    <property type="entry name" value="Leu-rich_rpt_typical-subtyp"/>
</dbReference>
<dbReference type="FunFam" id="3.80.10.10:FF:000284">
    <property type="entry name" value="extracellular matrix protein 2 isoform X1"/>
    <property type="match status" value="1"/>
</dbReference>
<keyword evidence="1" id="KW-0433">Leucine-rich repeat</keyword>
<dbReference type="GO" id="GO:0070052">
    <property type="term" value="F:collagen V binding"/>
    <property type="evidence" value="ECO:0007669"/>
    <property type="project" value="TreeGrafter"/>
</dbReference>
<feature type="compositionally biased region" description="Basic and acidic residues" evidence="3">
    <location>
        <begin position="269"/>
        <end position="309"/>
    </location>
</feature>
<dbReference type="InterPro" id="IPR001611">
    <property type="entry name" value="Leu-rich_rpt"/>
</dbReference>
<dbReference type="Pfam" id="PF00093">
    <property type="entry name" value="VWC"/>
    <property type="match status" value="1"/>
</dbReference>
<dbReference type="GO" id="GO:0010811">
    <property type="term" value="P:positive regulation of cell-substrate adhesion"/>
    <property type="evidence" value="ECO:0007669"/>
    <property type="project" value="TreeGrafter"/>
</dbReference>
<keyword evidence="6" id="KW-1185">Reference proteome</keyword>
<dbReference type="SUPFAM" id="SSF52058">
    <property type="entry name" value="L domain-like"/>
    <property type="match status" value="1"/>
</dbReference>
<dbReference type="GO" id="GO:0030198">
    <property type="term" value="P:extracellular matrix organization"/>
    <property type="evidence" value="ECO:0007669"/>
    <property type="project" value="TreeGrafter"/>
</dbReference>
<dbReference type="GO" id="GO:0031012">
    <property type="term" value="C:extracellular matrix"/>
    <property type="evidence" value="ECO:0007669"/>
    <property type="project" value="TreeGrafter"/>
</dbReference>
<dbReference type="SMART" id="SM00369">
    <property type="entry name" value="LRR_TYP"/>
    <property type="match status" value="12"/>
</dbReference>
<keyword evidence="2" id="KW-0677">Repeat</keyword>
<dbReference type="PROSITE" id="PS50184">
    <property type="entry name" value="VWFC_2"/>
    <property type="match status" value="1"/>
</dbReference>
<dbReference type="Gene3D" id="3.80.10.10">
    <property type="entry name" value="Ribonuclease Inhibitor"/>
    <property type="match status" value="3"/>
</dbReference>
<dbReference type="KEGG" id="muo:115472732"/>
<dbReference type="Gene3D" id="6.20.200.20">
    <property type="match status" value="1"/>
</dbReference>
<dbReference type="InterPro" id="IPR001007">
    <property type="entry name" value="VWF_dom"/>
</dbReference>
<evidence type="ECO:0000256" key="2">
    <source>
        <dbReference type="ARBA" id="ARBA00022737"/>
    </source>
</evidence>
<dbReference type="AlphaFoldDB" id="A0A6P7YJ71"/>
<feature type="compositionally biased region" description="Basic residues" evidence="3">
    <location>
        <begin position="30"/>
        <end position="39"/>
    </location>
</feature>
<dbReference type="Pfam" id="PF13855">
    <property type="entry name" value="LRR_8"/>
    <property type="match status" value="4"/>
</dbReference>
<dbReference type="GeneID" id="115472732"/>
<feature type="compositionally biased region" description="Acidic residues" evidence="3">
    <location>
        <begin position="310"/>
        <end position="331"/>
    </location>
</feature>
<gene>
    <name evidence="7 8 9" type="primary">LOC115472732</name>
</gene>
<dbReference type="RefSeq" id="XP_030062973.1">
    <property type="nucleotide sequence ID" value="XM_030207113.1"/>
</dbReference>
<accession>A0A6P7YJ71</accession>
<feature type="region of interest" description="Disordered" evidence="3">
    <location>
        <begin position="23"/>
        <end position="53"/>
    </location>
</feature>
<protein>
    <submittedName>
        <fullName evidence="7 8">Extracellular matrix protein 2-like</fullName>
    </submittedName>
</protein>
<feature type="chain" id="PRO_5044652550" evidence="4">
    <location>
        <begin position="23"/>
        <end position="743"/>
    </location>
</feature>
<reference evidence="7 8" key="1">
    <citation type="submission" date="2025-04" db="UniProtKB">
        <authorList>
            <consortium name="RefSeq"/>
        </authorList>
    </citation>
    <scope>IDENTIFICATION</scope>
</reference>
<feature type="compositionally biased region" description="Basic and acidic residues" evidence="3">
    <location>
        <begin position="229"/>
        <end position="261"/>
    </location>
</feature>
<evidence type="ECO:0000256" key="4">
    <source>
        <dbReference type="SAM" id="SignalP"/>
    </source>
</evidence>